<keyword evidence="1" id="KW-0472">Membrane</keyword>
<feature type="transmembrane region" description="Helical" evidence="1">
    <location>
        <begin position="144"/>
        <end position="163"/>
    </location>
</feature>
<dbReference type="EMBL" id="KV784405">
    <property type="protein sequence ID" value="OEU06627.1"/>
    <property type="molecule type" value="Genomic_DNA"/>
</dbReference>
<organism evidence="2 3">
    <name type="scientific">Fragilariopsis cylindrus CCMP1102</name>
    <dbReference type="NCBI Taxonomy" id="635003"/>
    <lineage>
        <taxon>Eukaryota</taxon>
        <taxon>Sar</taxon>
        <taxon>Stramenopiles</taxon>
        <taxon>Ochrophyta</taxon>
        <taxon>Bacillariophyta</taxon>
        <taxon>Bacillariophyceae</taxon>
        <taxon>Bacillariophycidae</taxon>
        <taxon>Bacillariales</taxon>
        <taxon>Bacillariaceae</taxon>
        <taxon>Fragilariopsis</taxon>
    </lineage>
</organism>
<dbReference type="Proteomes" id="UP000095751">
    <property type="component" value="Unassembled WGS sequence"/>
</dbReference>
<protein>
    <recommendedName>
        <fullName evidence="4">PLAC8-domain-containing protein</fullName>
    </recommendedName>
</protein>
<dbReference type="OrthoDB" id="45685at2759"/>
<dbReference type="InterPro" id="IPR006461">
    <property type="entry name" value="PLAC_motif_containing"/>
</dbReference>
<keyword evidence="1" id="KW-0812">Transmembrane</keyword>
<dbReference type="InParanoid" id="A0A1E7EL89"/>
<dbReference type="AlphaFoldDB" id="A0A1E7EL89"/>
<reference evidence="2 3" key="1">
    <citation type="submission" date="2016-09" db="EMBL/GenBank/DDBJ databases">
        <title>Extensive genetic diversity and differential bi-allelic expression allows diatom success in the polar Southern Ocean.</title>
        <authorList>
            <consortium name="DOE Joint Genome Institute"/>
            <person name="Mock T."/>
            <person name="Otillar R.P."/>
            <person name="Strauss J."/>
            <person name="Dupont C."/>
            <person name="Frickenhaus S."/>
            <person name="Maumus F."/>
            <person name="Mcmullan M."/>
            <person name="Sanges R."/>
            <person name="Schmutz J."/>
            <person name="Toseland A."/>
            <person name="Valas R."/>
            <person name="Veluchamy A."/>
            <person name="Ward B.J."/>
            <person name="Allen A."/>
            <person name="Barry K."/>
            <person name="Falciatore A."/>
            <person name="Ferrante M."/>
            <person name="Fortunato A.E."/>
            <person name="Gloeckner G."/>
            <person name="Gruber A."/>
            <person name="Hipkin R."/>
            <person name="Janech M."/>
            <person name="Kroth P."/>
            <person name="Leese F."/>
            <person name="Lindquist E."/>
            <person name="Lyon B.R."/>
            <person name="Martin J."/>
            <person name="Mayer C."/>
            <person name="Parker M."/>
            <person name="Quesneville H."/>
            <person name="Raymond J."/>
            <person name="Uhlig C."/>
            <person name="Valentin K.U."/>
            <person name="Worden A.Z."/>
            <person name="Armbrust E.V."/>
            <person name="Bowler C."/>
            <person name="Green B."/>
            <person name="Moulton V."/>
            <person name="Van Oosterhout C."/>
            <person name="Grigoriev I."/>
        </authorList>
    </citation>
    <scope>NUCLEOTIDE SEQUENCE [LARGE SCALE GENOMIC DNA]</scope>
    <source>
        <strain evidence="2 3">CCMP1102</strain>
    </source>
</reference>
<evidence type="ECO:0000313" key="2">
    <source>
        <dbReference type="EMBL" id="OEU06627.1"/>
    </source>
</evidence>
<sequence>MTDPTPEFVKVVSPATLEGGATFEAEVDGKTFMVTVPDGGVGEGDNFDVPYPADDAIPVAVAAIAVPAGSTDAADAAVNKNEVVAFQVPTGSWRNDLCSCFETCCCPFMMGWCCFPILMGQVMQRMKMNFFGCEKSANESQAPICIAYTAATVGLFLLGLIIQLARINYIGPIIWFLWGLYMTTVFTCARMTMRKKYKIEPGCCGDNCCDDCLYVYFCSCCTAIQMERHTHDENQYGYNLTSQIGLDDDAPGIV</sequence>
<name>A0A1E7EL89_9STRA</name>
<dbReference type="Pfam" id="PF04749">
    <property type="entry name" value="PLAC8"/>
    <property type="match status" value="1"/>
</dbReference>
<feature type="transmembrane region" description="Helical" evidence="1">
    <location>
        <begin position="169"/>
        <end position="189"/>
    </location>
</feature>
<keyword evidence="1" id="KW-1133">Transmembrane helix</keyword>
<evidence type="ECO:0008006" key="4">
    <source>
        <dbReference type="Google" id="ProtNLM"/>
    </source>
</evidence>
<gene>
    <name evidence="2" type="ORF">FRACYDRAFT_265793</name>
</gene>
<accession>A0A1E7EL89</accession>
<dbReference type="NCBIfam" id="TIGR01571">
    <property type="entry name" value="A_thal_Cys_rich"/>
    <property type="match status" value="1"/>
</dbReference>
<proteinExistence type="predicted"/>
<evidence type="ECO:0000313" key="3">
    <source>
        <dbReference type="Proteomes" id="UP000095751"/>
    </source>
</evidence>
<dbReference type="KEGG" id="fcy:FRACYDRAFT_265793"/>
<keyword evidence="3" id="KW-1185">Reference proteome</keyword>
<evidence type="ECO:0000256" key="1">
    <source>
        <dbReference type="SAM" id="Phobius"/>
    </source>
</evidence>